<dbReference type="InterPro" id="IPR044144">
    <property type="entry name" value="SAF_UxaA/GarD"/>
</dbReference>
<dbReference type="GO" id="GO:0019698">
    <property type="term" value="P:D-galacturonate catabolic process"/>
    <property type="evidence" value="ECO:0007669"/>
    <property type="project" value="TreeGrafter"/>
</dbReference>
<protein>
    <submittedName>
        <fullName evidence="1">Galactarate dehydratase (L-threo-forming)</fullName>
        <ecNumber evidence="1">4.2.1.42</ecNumber>
    </submittedName>
</protein>
<dbReference type="GO" id="GO:0008867">
    <property type="term" value="F:galactarate dehydratase activity"/>
    <property type="evidence" value="ECO:0007669"/>
    <property type="project" value="UniProtKB-EC"/>
</dbReference>
<dbReference type="InterPro" id="IPR052172">
    <property type="entry name" value="UxaA_altronate/galactarate_dh"/>
</dbReference>
<organism evidence="1">
    <name type="scientific">bioreactor metagenome</name>
    <dbReference type="NCBI Taxonomy" id="1076179"/>
    <lineage>
        <taxon>unclassified sequences</taxon>
        <taxon>metagenomes</taxon>
        <taxon>ecological metagenomes</taxon>
    </lineage>
</organism>
<dbReference type="EMBL" id="VSSQ01004948">
    <property type="protein sequence ID" value="MPM27264.1"/>
    <property type="molecule type" value="Genomic_DNA"/>
</dbReference>
<dbReference type="EC" id="4.2.1.42" evidence="1"/>
<accession>A0A644YMC7</accession>
<comment type="caution">
    <text evidence="1">The sequence shown here is derived from an EMBL/GenBank/DDBJ whole genome shotgun (WGS) entry which is preliminary data.</text>
</comment>
<dbReference type="Gene3D" id="2.30.130.110">
    <property type="match status" value="1"/>
</dbReference>
<dbReference type="AlphaFoldDB" id="A0A644YMC7"/>
<proteinExistence type="predicted"/>
<dbReference type="CDD" id="cd11613">
    <property type="entry name" value="SAF_AH_GD"/>
    <property type="match status" value="1"/>
</dbReference>
<gene>
    <name evidence="1" type="primary">garD_2</name>
    <name evidence="1" type="ORF">SDC9_73774</name>
</gene>
<keyword evidence="1" id="KW-0456">Lyase</keyword>
<dbReference type="PANTHER" id="PTHR30536">
    <property type="entry name" value="ALTRONATE/GALACTARATE DEHYDRATASE"/>
    <property type="match status" value="1"/>
</dbReference>
<dbReference type="PANTHER" id="PTHR30536:SF5">
    <property type="entry name" value="ALTRONATE DEHYDRATASE"/>
    <property type="match status" value="1"/>
</dbReference>
<reference evidence="1" key="1">
    <citation type="submission" date="2019-08" db="EMBL/GenBank/DDBJ databases">
        <authorList>
            <person name="Kucharzyk K."/>
            <person name="Murdoch R.W."/>
            <person name="Higgins S."/>
            <person name="Loffler F."/>
        </authorList>
    </citation>
    <scope>NUCLEOTIDE SEQUENCE</scope>
</reference>
<sequence>MERKIALKVHDQDNVATVFANGVMDGATVELRDKKGHRESLVVYGNIPYGHKIATRDIALMEPIVKYGEEIGVATRAVCRGEYVHVHNLDSMRGRGDLPARGEQDEL</sequence>
<evidence type="ECO:0000313" key="1">
    <source>
        <dbReference type="EMBL" id="MPM27264.1"/>
    </source>
</evidence>
<name>A0A644YMC7_9ZZZZ</name>